<dbReference type="PRINTS" id="PR01217">
    <property type="entry name" value="PRICHEXTENSN"/>
</dbReference>
<organism evidence="2 3">
    <name type="scientific">Brenthis ino</name>
    <name type="common">lesser marbled fritillary</name>
    <dbReference type="NCBI Taxonomy" id="405034"/>
    <lineage>
        <taxon>Eukaryota</taxon>
        <taxon>Metazoa</taxon>
        <taxon>Ecdysozoa</taxon>
        <taxon>Arthropoda</taxon>
        <taxon>Hexapoda</taxon>
        <taxon>Insecta</taxon>
        <taxon>Pterygota</taxon>
        <taxon>Neoptera</taxon>
        <taxon>Endopterygota</taxon>
        <taxon>Lepidoptera</taxon>
        <taxon>Glossata</taxon>
        <taxon>Ditrysia</taxon>
        <taxon>Papilionoidea</taxon>
        <taxon>Nymphalidae</taxon>
        <taxon>Heliconiinae</taxon>
        <taxon>Argynnini</taxon>
        <taxon>Brenthis</taxon>
    </lineage>
</organism>
<accession>A0A8J9VLA5</accession>
<proteinExistence type="predicted"/>
<dbReference type="AlphaFoldDB" id="A0A8J9VLA5"/>
<evidence type="ECO:0000256" key="1">
    <source>
        <dbReference type="SAM" id="MobiDB-lite"/>
    </source>
</evidence>
<dbReference type="EMBL" id="OV170224">
    <property type="protein sequence ID" value="CAH0724058.1"/>
    <property type="molecule type" value="Genomic_DNA"/>
</dbReference>
<sequence length="338" mass="37380">MPVYPPPPPPLFPVPVPAPMPFIAPALFPIIVPQPDETSSMMTTTTTTQKPENQVANQVAFGVPIPVPMPMPMPMPMPVPIAPPVSTKSPNICQGPPPRPTKCPPCPPCVCKPSCTPSFFSFCSPCHLKCRCKRRDDMPAPLPPAPPAPSYAIQIGPPPVVVVPLPPHIPIRPSRRPKKTKPIYSSFSDSSETSSSEFDDLRSRKNRRRKANIYRRSLRSSENENELVKPMLSYVAENGDIKFETKIDDRDVAQLLGERSNAHQTVRVVTGNDEESKPQVIVYSNNEDTRRHRGGRHKKVYLRGGVSNHVLGDGKKQLIFRPSGDKKINNLSLSFQIS</sequence>
<feature type="compositionally biased region" description="Low complexity" evidence="1">
    <location>
        <begin position="182"/>
        <end position="196"/>
    </location>
</feature>
<evidence type="ECO:0000313" key="2">
    <source>
        <dbReference type="EMBL" id="CAH0724058.1"/>
    </source>
</evidence>
<feature type="non-terminal residue" evidence="2">
    <location>
        <position position="338"/>
    </location>
</feature>
<keyword evidence="3" id="KW-1185">Reference proteome</keyword>
<name>A0A8J9VLA5_9NEOP</name>
<evidence type="ECO:0000313" key="3">
    <source>
        <dbReference type="Proteomes" id="UP000838878"/>
    </source>
</evidence>
<reference evidence="2" key="1">
    <citation type="submission" date="2021-12" db="EMBL/GenBank/DDBJ databases">
        <authorList>
            <person name="Martin H S."/>
        </authorList>
    </citation>
    <scope>NUCLEOTIDE SEQUENCE</scope>
</reference>
<protein>
    <submittedName>
        <fullName evidence="2">Uncharacterized protein</fullName>
    </submittedName>
</protein>
<gene>
    <name evidence="2" type="ORF">BINO364_LOCUS9817</name>
</gene>
<feature type="region of interest" description="Disordered" evidence="1">
    <location>
        <begin position="169"/>
        <end position="204"/>
    </location>
</feature>
<dbReference type="Proteomes" id="UP000838878">
    <property type="component" value="Chromosome 4"/>
</dbReference>
<dbReference type="OrthoDB" id="7493244at2759"/>